<evidence type="ECO:0000313" key="5">
    <source>
        <dbReference type="EMBL" id="HIT85039.1"/>
    </source>
</evidence>
<dbReference type="GO" id="GO:0030246">
    <property type="term" value="F:carbohydrate binding"/>
    <property type="evidence" value="ECO:0007669"/>
    <property type="project" value="InterPro"/>
</dbReference>
<dbReference type="GO" id="GO:0016757">
    <property type="term" value="F:glycosyltransferase activity"/>
    <property type="evidence" value="ECO:0007669"/>
    <property type="project" value="UniProtKB-KW"/>
</dbReference>
<evidence type="ECO:0000259" key="3">
    <source>
        <dbReference type="Pfam" id="PF06165"/>
    </source>
</evidence>
<dbReference type="AlphaFoldDB" id="A0A9D1H3W6"/>
<dbReference type="PANTHER" id="PTHR37469">
    <property type="entry name" value="CELLOBIONIC ACID PHOSPHORYLASE-RELATED"/>
    <property type="match status" value="1"/>
</dbReference>
<evidence type="ECO:0000256" key="1">
    <source>
        <dbReference type="ARBA" id="ARBA00022676"/>
    </source>
</evidence>
<evidence type="ECO:0000259" key="4">
    <source>
        <dbReference type="Pfam" id="PF17167"/>
    </source>
</evidence>
<evidence type="ECO:0000256" key="2">
    <source>
        <dbReference type="ARBA" id="ARBA00022679"/>
    </source>
</evidence>
<evidence type="ECO:0000313" key="6">
    <source>
        <dbReference type="Proteomes" id="UP000824165"/>
    </source>
</evidence>
<dbReference type="SUPFAM" id="SSF48208">
    <property type="entry name" value="Six-hairpin glycosidases"/>
    <property type="match status" value="1"/>
</dbReference>
<dbReference type="Gene3D" id="2.70.98.40">
    <property type="entry name" value="Glycoside hydrolase, family 65, N-terminal domain"/>
    <property type="match status" value="1"/>
</dbReference>
<dbReference type="Pfam" id="PF06165">
    <property type="entry name" value="GH94_b-supersand"/>
    <property type="match status" value="1"/>
</dbReference>
<sequence length="752" mass="84830">MSMNEFNDTEKEYVIRDMFPVRPWVNYSWNGDYVSSFDQFGFGMSRFCDENGFKKNILTEGDNRLIFIKDKNTNEYYAANRNYKNAPFEKLETRVGMGYSLIRSVYNDIEFAFRLFVPVNGQCECWEVTLKNTGQTEKQCELYAYAAIDTALSWHGYTKADFSKRINGVYATHDGYKLETDRTAMFFASNRSVASYETSNRRFKGVYSDIDRPEGLLDKTLSNMGTCFEAQLGAAMQFDAVLKPGGTEKFLFVLGSAKNEREAEKICDSLLSEGVFDANIAAITDKADRFAQNIMINTPDDDINRMANIWLKRQMELGMEWGRLYGKGFRDIMQDTTGFLPLAPKKARERILYSARYQRKDGNPVRQWDPIIDKVFADGAVWLIYAVNAYLKETGDFAVLDEPVRYFDSDESENLLGHCIRGMEFLFDNLGEHKLCLWLAGDWNDAMDNCGTQGRGESVWLSEAAVKAGYELAEILEHTNNASLFPELAEKTEALKQSVLKYGKDGNVFIYGINDCGDRVGGKTSEDGQLFLNPQTWAVLSGIIKGDEAVSLMDVVEERLGCSYGYVQNSPSYARPNKKIGRITYFEKGLYENGSVYNHGAAFKAVADCEIHDGGRALDTLKRIFPSNPVIKNSGSEPYAMPNMYFGPENPCRKGDAPQGWITGTSGWVFRCITENMLGIKPGYGGLKIEPCLPDNWKNADATRIFRNVKYKIRIKNSGAGNYRLIVDGKALEGNTIPVFEPGSVHHVVCER</sequence>
<accession>A0A9D1H3W6</accession>
<name>A0A9D1H3W6_9FIRM</name>
<dbReference type="GO" id="GO:0005975">
    <property type="term" value="P:carbohydrate metabolic process"/>
    <property type="evidence" value="ECO:0007669"/>
    <property type="project" value="InterPro"/>
</dbReference>
<proteinExistence type="predicted"/>
<dbReference type="InterPro" id="IPR033432">
    <property type="entry name" value="GH94_catalytic"/>
</dbReference>
<reference evidence="5" key="1">
    <citation type="submission" date="2020-10" db="EMBL/GenBank/DDBJ databases">
        <authorList>
            <person name="Gilroy R."/>
        </authorList>
    </citation>
    <scope>NUCLEOTIDE SEQUENCE</scope>
    <source>
        <strain evidence="5">CHK181-108</strain>
    </source>
</reference>
<evidence type="ECO:0008006" key="7">
    <source>
        <dbReference type="Google" id="ProtNLM"/>
    </source>
</evidence>
<protein>
    <recommendedName>
        <fullName evidence="7">Cellobiose phosphorylase</fullName>
    </recommendedName>
</protein>
<dbReference type="Pfam" id="PF17167">
    <property type="entry name" value="Glyco_hydro_94"/>
    <property type="match status" value="1"/>
</dbReference>
<dbReference type="InterPro" id="IPR052047">
    <property type="entry name" value="GH94_Enzymes"/>
</dbReference>
<dbReference type="PANTHER" id="PTHR37469:SF2">
    <property type="entry name" value="CELLOBIONIC ACID PHOSPHORYLASE"/>
    <property type="match status" value="1"/>
</dbReference>
<dbReference type="SUPFAM" id="SSF74650">
    <property type="entry name" value="Galactose mutarotase-like"/>
    <property type="match status" value="1"/>
</dbReference>
<dbReference type="Gene3D" id="2.60.420.10">
    <property type="entry name" value="Maltose phosphorylase, domain 3"/>
    <property type="match status" value="1"/>
</dbReference>
<feature type="domain" description="Glycosyl hydrolase 94 catalytic" evidence="4">
    <location>
        <begin position="291"/>
        <end position="679"/>
    </location>
</feature>
<dbReference type="InterPro" id="IPR010383">
    <property type="entry name" value="Glyco_hydrolase_94_b-supersand"/>
</dbReference>
<feature type="domain" description="Glycosyl hydrolase 94 supersandwich" evidence="3">
    <location>
        <begin position="11"/>
        <end position="269"/>
    </location>
</feature>
<organism evidence="5 6">
    <name type="scientific">Candidatus Ornithomonoglobus intestinigallinarum</name>
    <dbReference type="NCBI Taxonomy" id="2840894"/>
    <lineage>
        <taxon>Bacteria</taxon>
        <taxon>Bacillati</taxon>
        <taxon>Bacillota</taxon>
        <taxon>Clostridia</taxon>
        <taxon>Candidatus Ornithomonoglobus</taxon>
    </lineage>
</organism>
<keyword evidence="2" id="KW-0808">Transferase</keyword>
<comment type="caution">
    <text evidence="5">The sequence shown here is derived from an EMBL/GenBank/DDBJ whole genome shotgun (WGS) entry which is preliminary data.</text>
</comment>
<dbReference type="EMBL" id="DVLU01000032">
    <property type="protein sequence ID" value="HIT85039.1"/>
    <property type="molecule type" value="Genomic_DNA"/>
</dbReference>
<keyword evidence="1" id="KW-0328">Glycosyltransferase</keyword>
<reference evidence="5" key="2">
    <citation type="journal article" date="2021" name="PeerJ">
        <title>Extensive microbial diversity within the chicken gut microbiome revealed by metagenomics and culture.</title>
        <authorList>
            <person name="Gilroy R."/>
            <person name="Ravi A."/>
            <person name="Getino M."/>
            <person name="Pursley I."/>
            <person name="Horton D.L."/>
            <person name="Alikhan N.F."/>
            <person name="Baker D."/>
            <person name="Gharbi K."/>
            <person name="Hall N."/>
            <person name="Watson M."/>
            <person name="Adriaenssens E.M."/>
            <person name="Foster-Nyarko E."/>
            <person name="Jarju S."/>
            <person name="Secka A."/>
            <person name="Antonio M."/>
            <person name="Oren A."/>
            <person name="Chaudhuri R.R."/>
            <person name="La Ragione R."/>
            <person name="Hildebrand F."/>
            <person name="Pallen M.J."/>
        </authorList>
    </citation>
    <scope>NUCLEOTIDE SEQUENCE</scope>
    <source>
        <strain evidence="5">CHK181-108</strain>
    </source>
</reference>
<dbReference type="InterPro" id="IPR008928">
    <property type="entry name" value="6-hairpin_glycosidase_sf"/>
</dbReference>
<gene>
    <name evidence="5" type="ORF">IAA60_03920</name>
</gene>
<dbReference type="Proteomes" id="UP000824165">
    <property type="component" value="Unassembled WGS sequence"/>
</dbReference>
<dbReference type="InterPro" id="IPR037018">
    <property type="entry name" value="GH65_N"/>
</dbReference>
<dbReference type="InterPro" id="IPR011013">
    <property type="entry name" value="Gal_mutarotase_sf_dom"/>
</dbReference>
<dbReference type="InterPro" id="IPR012341">
    <property type="entry name" value="6hp_glycosidase-like_sf"/>
</dbReference>
<dbReference type="Gene3D" id="1.50.10.10">
    <property type="match status" value="1"/>
</dbReference>